<dbReference type="GO" id="GO:0015833">
    <property type="term" value="P:peptide transport"/>
    <property type="evidence" value="ECO:0007669"/>
    <property type="project" value="TreeGrafter"/>
</dbReference>
<evidence type="ECO:0000256" key="4">
    <source>
        <dbReference type="SAM" id="SignalP"/>
    </source>
</evidence>
<name>A0A4R2QEQ9_9PSEU</name>
<accession>A0A4R2QEQ9</accession>
<dbReference type="CDD" id="cd08518">
    <property type="entry name" value="PBP2_NikA_DppA_OppA_like_19"/>
    <property type="match status" value="1"/>
</dbReference>
<dbReference type="Proteomes" id="UP000294911">
    <property type="component" value="Unassembled WGS sequence"/>
</dbReference>
<proteinExistence type="inferred from homology"/>
<gene>
    <name evidence="6" type="ORF">EV191_11698</name>
</gene>
<reference evidence="6 7" key="1">
    <citation type="submission" date="2019-03" db="EMBL/GenBank/DDBJ databases">
        <title>Genomic Encyclopedia of Type Strains, Phase IV (KMG-IV): sequencing the most valuable type-strain genomes for metagenomic binning, comparative biology and taxonomic classification.</title>
        <authorList>
            <person name="Goeker M."/>
        </authorList>
    </citation>
    <scope>NUCLEOTIDE SEQUENCE [LARGE SCALE GENOMIC DNA]</scope>
    <source>
        <strain evidence="6 7">DSM 45765</strain>
    </source>
</reference>
<dbReference type="Pfam" id="PF00496">
    <property type="entry name" value="SBP_bac_5"/>
    <property type="match status" value="1"/>
</dbReference>
<feature type="domain" description="Solute-binding protein family 5" evidence="5">
    <location>
        <begin position="76"/>
        <end position="435"/>
    </location>
</feature>
<evidence type="ECO:0000259" key="5">
    <source>
        <dbReference type="Pfam" id="PF00496"/>
    </source>
</evidence>
<evidence type="ECO:0000313" key="6">
    <source>
        <dbReference type="EMBL" id="TCP45455.1"/>
    </source>
</evidence>
<organism evidence="6 7">
    <name type="scientific">Tamaricihabitans halophyticus</name>
    <dbReference type="NCBI Taxonomy" id="1262583"/>
    <lineage>
        <taxon>Bacteria</taxon>
        <taxon>Bacillati</taxon>
        <taxon>Actinomycetota</taxon>
        <taxon>Actinomycetes</taxon>
        <taxon>Pseudonocardiales</taxon>
        <taxon>Pseudonocardiaceae</taxon>
        <taxon>Tamaricihabitans</taxon>
    </lineage>
</organism>
<dbReference type="RefSeq" id="WP_132880124.1">
    <property type="nucleotide sequence ID" value="NZ_SLXQ01000016.1"/>
</dbReference>
<dbReference type="GO" id="GO:0043190">
    <property type="term" value="C:ATP-binding cassette (ABC) transporter complex"/>
    <property type="evidence" value="ECO:0007669"/>
    <property type="project" value="InterPro"/>
</dbReference>
<evidence type="ECO:0000313" key="7">
    <source>
        <dbReference type="Proteomes" id="UP000294911"/>
    </source>
</evidence>
<dbReference type="EMBL" id="SLXQ01000016">
    <property type="protein sequence ID" value="TCP45455.1"/>
    <property type="molecule type" value="Genomic_DNA"/>
</dbReference>
<dbReference type="PIRSF" id="PIRSF002741">
    <property type="entry name" value="MppA"/>
    <property type="match status" value="1"/>
</dbReference>
<dbReference type="PANTHER" id="PTHR30290:SF9">
    <property type="entry name" value="OLIGOPEPTIDE-BINDING PROTEIN APPA"/>
    <property type="match status" value="1"/>
</dbReference>
<sequence length="530" mass="57759">MRSRAILPAIAITAAVIAAGCTAPADPDDDQTNDPRSMVLADSYEPDSLNPLLGYAAEGAAKFYDGLLAFDGQRDLRPALADEQPEVSADGKSWTVSLRDDVTFHDGSELDADDVVATYNALIDPAYASTLSSEFRMLDKVTKVDANTVRFSLKFSYAAWPAKMVLGIVPSEALRNKAPLEDSALNSEPVGTGPYKLVDWRKGDQMVWEANPDYWGGVPKISEITVVFAPDDNTRAQRMQSGEFDGTVLPPTLAKSFEDSDTYRTVYHKSADFRSITLPSDHPVTGDSAVREALNLAVDRQAMVDGLLGGHGSPASTPFSPALPEFVEPEATFDHDVAEAERILDEAGWRAGDDGVRAKGGQRAAFTVMYFADDSLRKELAQAFASDAKDIGIEVELAGLDRTAVQPRLAKDAIVLGGGNPIDPDPQAYDALHSSRAGDGYANPGHYRNDEVDTALDRARGTTDPAQRAAYYRQVQKAYVADPGLVYLVFLEHAYLMRERWSGYQPVVEPHTHGTTWGPWWNVEKWAPRT</sequence>
<comment type="similarity">
    <text evidence="1">Belongs to the bacterial solute-binding protein 5 family.</text>
</comment>
<dbReference type="OrthoDB" id="9046151at2"/>
<feature type="chain" id="PRO_5020240524" evidence="4">
    <location>
        <begin position="26"/>
        <end position="530"/>
    </location>
</feature>
<feature type="signal peptide" evidence="4">
    <location>
        <begin position="1"/>
        <end position="25"/>
    </location>
</feature>
<dbReference type="InterPro" id="IPR039424">
    <property type="entry name" value="SBP_5"/>
</dbReference>
<evidence type="ECO:0000256" key="3">
    <source>
        <dbReference type="ARBA" id="ARBA00022729"/>
    </source>
</evidence>
<dbReference type="PANTHER" id="PTHR30290">
    <property type="entry name" value="PERIPLASMIC BINDING COMPONENT OF ABC TRANSPORTER"/>
    <property type="match status" value="1"/>
</dbReference>
<dbReference type="AlphaFoldDB" id="A0A4R2QEQ9"/>
<dbReference type="Gene3D" id="3.10.105.10">
    <property type="entry name" value="Dipeptide-binding Protein, Domain 3"/>
    <property type="match status" value="1"/>
</dbReference>
<dbReference type="InterPro" id="IPR000914">
    <property type="entry name" value="SBP_5_dom"/>
</dbReference>
<dbReference type="Gene3D" id="3.40.190.10">
    <property type="entry name" value="Periplasmic binding protein-like II"/>
    <property type="match status" value="1"/>
</dbReference>
<dbReference type="GO" id="GO:0042597">
    <property type="term" value="C:periplasmic space"/>
    <property type="evidence" value="ECO:0007669"/>
    <property type="project" value="UniProtKB-ARBA"/>
</dbReference>
<keyword evidence="3 4" id="KW-0732">Signal</keyword>
<evidence type="ECO:0000256" key="1">
    <source>
        <dbReference type="ARBA" id="ARBA00005695"/>
    </source>
</evidence>
<dbReference type="GO" id="GO:1904680">
    <property type="term" value="F:peptide transmembrane transporter activity"/>
    <property type="evidence" value="ECO:0007669"/>
    <property type="project" value="TreeGrafter"/>
</dbReference>
<keyword evidence="2" id="KW-0813">Transport</keyword>
<protein>
    <submittedName>
        <fullName evidence="6">Peptide/nickel transport system substrate-binding protein</fullName>
    </submittedName>
</protein>
<dbReference type="InterPro" id="IPR030678">
    <property type="entry name" value="Peptide/Ni-bd"/>
</dbReference>
<dbReference type="Gene3D" id="3.90.76.10">
    <property type="entry name" value="Dipeptide-binding Protein, Domain 1"/>
    <property type="match status" value="1"/>
</dbReference>
<dbReference type="PROSITE" id="PS51257">
    <property type="entry name" value="PROKAR_LIPOPROTEIN"/>
    <property type="match status" value="1"/>
</dbReference>
<dbReference type="SUPFAM" id="SSF53850">
    <property type="entry name" value="Periplasmic binding protein-like II"/>
    <property type="match status" value="1"/>
</dbReference>
<keyword evidence="7" id="KW-1185">Reference proteome</keyword>
<evidence type="ECO:0000256" key="2">
    <source>
        <dbReference type="ARBA" id="ARBA00022448"/>
    </source>
</evidence>
<comment type="caution">
    <text evidence="6">The sequence shown here is derived from an EMBL/GenBank/DDBJ whole genome shotgun (WGS) entry which is preliminary data.</text>
</comment>